<reference evidence="12" key="3">
    <citation type="submission" date="2025-05" db="UniProtKB">
        <authorList>
            <consortium name="EnsemblMetazoa"/>
        </authorList>
    </citation>
    <scope>IDENTIFICATION</scope>
</reference>
<comment type="subcellular location">
    <subcellularLocation>
        <location evidence="2">Membrane</location>
    </subcellularLocation>
</comment>
<proteinExistence type="inferred from homology"/>
<comment type="similarity">
    <text evidence="3 11">Belongs to the cytochrome P450 family.</text>
</comment>
<keyword evidence="6 11" id="KW-0560">Oxidoreductase</keyword>
<dbReference type="InterPro" id="IPR002401">
    <property type="entry name" value="Cyt_P450_E_grp-I"/>
</dbReference>
<keyword evidence="9" id="KW-0472">Membrane</keyword>
<evidence type="ECO:0000256" key="8">
    <source>
        <dbReference type="ARBA" id="ARBA00023033"/>
    </source>
</evidence>
<evidence type="ECO:0000256" key="5">
    <source>
        <dbReference type="ARBA" id="ARBA00022723"/>
    </source>
</evidence>
<evidence type="ECO:0000256" key="10">
    <source>
        <dbReference type="PIRSR" id="PIRSR602401-1"/>
    </source>
</evidence>
<dbReference type="PANTHER" id="PTHR24279:SF120">
    <property type="entry name" value="CYTOCHROME P450"/>
    <property type="match status" value="1"/>
</dbReference>
<organism evidence="14">
    <name type="scientific">Drosophila rhopaloa</name>
    <name type="common">Fruit fly</name>
    <dbReference type="NCBI Taxonomy" id="1041015"/>
    <lineage>
        <taxon>Eukaryota</taxon>
        <taxon>Metazoa</taxon>
        <taxon>Ecdysozoa</taxon>
        <taxon>Arthropoda</taxon>
        <taxon>Hexapoda</taxon>
        <taxon>Insecta</taxon>
        <taxon>Pterygota</taxon>
        <taxon>Neoptera</taxon>
        <taxon>Endopterygota</taxon>
        <taxon>Diptera</taxon>
        <taxon>Brachycera</taxon>
        <taxon>Muscomorpha</taxon>
        <taxon>Ephydroidea</taxon>
        <taxon>Drosophilidae</taxon>
        <taxon>Drosophila</taxon>
        <taxon>Sophophora</taxon>
    </lineage>
</organism>
<dbReference type="GO" id="GO:0004497">
    <property type="term" value="F:monooxygenase activity"/>
    <property type="evidence" value="ECO:0007669"/>
    <property type="project" value="UniProtKB-KW"/>
</dbReference>
<keyword evidence="7 10" id="KW-0408">Iron</keyword>
<evidence type="ECO:0000313" key="14">
    <source>
        <dbReference type="RefSeq" id="XP_016974824.1"/>
    </source>
</evidence>
<accession>A0A6P4EE80</accession>
<dbReference type="AlphaFoldDB" id="A0A6P4EE80"/>
<evidence type="ECO:0000313" key="12">
    <source>
        <dbReference type="EnsemblMetazoa" id="XP_016974824.1"/>
    </source>
</evidence>
<keyword evidence="13" id="KW-1185">Reference proteome</keyword>
<dbReference type="SUPFAM" id="SSF48264">
    <property type="entry name" value="Cytochrome P450"/>
    <property type="match status" value="1"/>
</dbReference>
<keyword evidence="5 10" id="KW-0479">Metal-binding</keyword>
<comment type="cofactor">
    <cofactor evidence="1 10">
        <name>heme</name>
        <dbReference type="ChEBI" id="CHEBI:30413"/>
    </cofactor>
</comment>
<dbReference type="Proteomes" id="UP001652680">
    <property type="component" value="Unassembled WGS sequence"/>
</dbReference>
<dbReference type="PANTHER" id="PTHR24279">
    <property type="entry name" value="CYTOCHROME P450"/>
    <property type="match status" value="1"/>
</dbReference>
<protein>
    <submittedName>
        <fullName evidence="14">Probable cytochrome P450 12a4, mitochondrial</fullName>
    </submittedName>
</protein>
<dbReference type="EnsemblMetazoa" id="XM_017119335.2">
    <property type="protein sequence ID" value="XP_016974824.1"/>
    <property type="gene ID" value="LOC108041411"/>
</dbReference>
<dbReference type="FunFam" id="1.10.630.10:FF:000006">
    <property type="entry name" value="Cytochrome P450 302a1, mitochondrial"/>
    <property type="match status" value="1"/>
</dbReference>
<evidence type="ECO:0000256" key="1">
    <source>
        <dbReference type="ARBA" id="ARBA00001971"/>
    </source>
</evidence>
<dbReference type="GeneID" id="108041411"/>
<dbReference type="InterPro" id="IPR017972">
    <property type="entry name" value="Cyt_P450_CS"/>
</dbReference>
<evidence type="ECO:0000256" key="6">
    <source>
        <dbReference type="ARBA" id="ARBA00023002"/>
    </source>
</evidence>
<evidence type="ECO:0000256" key="3">
    <source>
        <dbReference type="ARBA" id="ARBA00010617"/>
    </source>
</evidence>
<dbReference type="InterPro" id="IPR050479">
    <property type="entry name" value="CYP11_CYP27_families"/>
</dbReference>
<dbReference type="PRINTS" id="PR00463">
    <property type="entry name" value="EP450I"/>
</dbReference>
<dbReference type="Pfam" id="PF00067">
    <property type="entry name" value="p450"/>
    <property type="match status" value="1"/>
</dbReference>
<evidence type="ECO:0000256" key="4">
    <source>
        <dbReference type="ARBA" id="ARBA00022617"/>
    </source>
</evidence>
<dbReference type="GO" id="GO:0020037">
    <property type="term" value="F:heme binding"/>
    <property type="evidence" value="ECO:0007669"/>
    <property type="project" value="InterPro"/>
</dbReference>
<dbReference type="PRINTS" id="PR00385">
    <property type="entry name" value="P450"/>
</dbReference>
<name>A0A6P4EE80_DRORH</name>
<reference evidence="14" key="2">
    <citation type="submission" date="2025-04" db="UniProtKB">
        <authorList>
            <consortium name="RefSeq"/>
        </authorList>
    </citation>
    <scope>IDENTIFICATION</scope>
</reference>
<dbReference type="InterPro" id="IPR036396">
    <property type="entry name" value="Cyt_P450_sf"/>
</dbReference>
<dbReference type="PROSITE" id="PS00086">
    <property type="entry name" value="CYTOCHROME_P450"/>
    <property type="match status" value="1"/>
</dbReference>
<evidence type="ECO:0000256" key="2">
    <source>
        <dbReference type="ARBA" id="ARBA00004370"/>
    </source>
</evidence>
<dbReference type="Gene3D" id="1.10.630.10">
    <property type="entry name" value="Cytochrome P450"/>
    <property type="match status" value="1"/>
</dbReference>
<keyword evidence="4 10" id="KW-0349">Heme</keyword>
<dbReference type="InterPro" id="IPR001128">
    <property type="entry name" value="Cyt_P450"/>
</dbReference>
<reference evidence="13" key="1">
    <citation type="journal article" date="2021" name="Elife">
        <title>Highly contiguous assemblies of 101 drosophilid genomes.</title>
        <authorList>
            <person name="Kim B.Y."/>
            <person name="Wang J.R."/>
            <person name="Miller D.E."/>
            <person name="Barmina O."/>
            <person name="Delaney E."/>
            <person name="Thompson A."/>
            <person name="Comeault A.A."/>
            <person name="Peede D."/>
            <person name="D'Agostino E.R."/>
            <person name="Pelaez J."/>
            <person name="Aguilar J.M."/>
            <person name="Haji D."/>
            <person name="Matsunaga T."/>
            <person name="Armstrong E.E."/>
            <person name="Zych M."/>
            <person name="Ogawa Y."/>
            <person name="Stamenkovic-Radak M."/>
            <person name="Jelic M."/>
            <person name="Veselinovic M.S."/>
            <person name="Tanaskovic M."/>
            <person name="Eric P."/>
            <person name="Gao J.J."/>
            <person name="Katoh T.K."/>
            <person name="Toda M.J."/>
            <person name="Watabe H."/>
            <person name="Watada M."/>
            <person name="Davis J.S."/>
            <person name="Moyle L.C."/>
            <person name="Manoli G."/>
            <person name="Bertolini E."/>
            <person name="Kostal V."/>
            <person name="Hawley R.S."/>
            <person name="Takahashi A."/>
            <person name="Jones C.D."/>
            <person name="Price D.K."/>
            <person name="Whiteman N."/>
            <person name="Kopp A."/>
            <person name="Matute D.R."/>
            <person name="Petrov D.A."/>
        </authorList>
    </citation>
    <scope>NUCLEOTIDE SEQUENCE [LARGE SCALE GENOMIC DNA]</scope>
</reference>
<dbReference type="GO" id="GO:0005506">
    <property type="term" value="F:iron ion binding"/>
    <property type="evidence" value="ECO:0007669"/>
    <property type="project" value="InterPro"/>
</dbReference>
<evidence type="ECO:0000256" key="11">
    <source>
        <dbReference type="RuleBase" id="RU000461"/>
    </source>
</evidence>
<dbReference type="GO" id="GO:0016705">
    <property type="term" value="F:oxidoreductase activity, acting on paired donors, with incorporation or reduction of molecular oxygen"/>
    <property type="evidence" value="ECO:0007669"/>
    <property type="project" value="InterPro"/>
</dbReference>
<dbReference type="RefSeq" id="XP_016974824.1">
    <property type="nucleotide sequence ID" value="XM_017119335.1"/>
</dbReference>
<dbReference type="GO" id="GO:0016020">
    <property type="term" value="C:membrane"/>
    <property type="evidence" value="ECO:0007669"/>
    <property type="project" value="UniProtKB-SubCell"/>
</dbReference>
<evidence type="ECO:0000313" key="13">
    <source>
        <dbReference type="Proteomes" id="UP001652680"/>
    </source>
</evidence>
<feature type="binding site" description="axial binding residue" evidence="10">
    <location>
        <position position="482"/>
    </location>
    <ligand>
        <name>heme</name>
        <dbReference type="ChEBI" id="CHEBI:30413"/>
    </ligand>
    <ligandPart>
        <name>Fe</name>
        <dbReference type="ChEBI" id="CHEBI:18248"/>
    </ligandPart>
</feature>
<gene>
    <name evidence="14" type="primary">LOC108041411</name>
    <name evidence="12" type="synonym">108041411</name>
</gene>
<dbReference type="OrthoDB" id="3945418at2759"/>
<keyword evidence="8 11" id="KW-0503">Monooxygenase</keyword>
<dbReference type="CDD" id="cd11054">
    <property type="entry name" value="CYP24A1-like"/>
    <property type="match status" value="1"/>
</dbReference>
<evidence type="ECO:0000256" key="7">
    <source>
        <dbReference type="ARBA" id="ARBA00023004"/>
    </source>
</evidence>
<evidence type="ECO:0000256" key="9">
    <source>
        <dbReference type="ARBA" id="ARBA00023136"/>
    </source>
</evidence>
<sequence>MLKVRSGLSLIQSQKAILTLGSQKRWQTSTASAEARDDQEWVQAKAFDQIPRVNMMSLVMKTSMPGGKYKNMELMEMFEAMRQDYGNIFFMPGIMGNPSFLSTHNPMDFEVVFRNEGVWPHRPGNHTLLYHREEHMKEFYQGVMGIIPTQGKTWSDFRSVVNPVLMQPKNVRLYYKKMSQVNQEFVQRIKEIRDVNTLEVPSDFIDTVNRWTLESVSVVALDKQLGLLKDSNKEQEALRLFEYLDEFFIVSADLEMKPSPWRYIKTPKLKRLLKALDGIQEVTSAYVDEAIDRLDKEAKAGVVRPENEQSVLEKLLKVDRKVASVMAMDMLMAGVDTTSSTFAAFMLCLAKNPEKQEKLREEVMKVLPNKDSEFTEASMKNVPYLRACIKESMRVRPLIIGNARVLSRDAVLSGYQVPAGTYVSIVPLSALTKDEYFPQASEFLPERWLRSPKDSGSKCPASDLKSTNPFVFLPFGFGPRMCVGKRIVEMELELGIARIFRNFNVEFNYSTKNAFRSALINLPNIPLKFKFTDLPN</sequence>